<reference evidence="4 5" key="1">
    <citation type="submission" date="2020-01" db="EMBL/GenBank/DDBJ databases">
        <title>Complete Genome Sequence of Pseudomonas putida Strain TS312, Harboring the HdtS type N-acyl-homoserine Lactone Synthase, Isolated from a Paper Mill.</title>
        <authorList>
            <person name="Hosoe A."/>
            <person name="Suenaga T."/>
            <person name="Sugi T."/>
            <person name="Izumi T."/>
            <person name="Nagai N."/>
            <person name="Terada A."/>
        </authorList>
    </citation>
    <scope>NUCLEOTIDE SEQUENCE [LARGE SCALE GENOMIC DNA]</scope>
    <source>
        <strain evidence="4 5">TS312</strain>
    </source>
</reference>
<evidence type="ECO:0000313" key="5">
    <source>
        <dbReference type="Proteomes" id="UP000464661"/>
    </source>
</evidence>
<keyword evidence="4" id="KW-0670">Pyruvate</keyword>
<protein>
    <submittedName>
        <fullName evidence="4">Fumarylpyruvate hydrolase</fullName>
    </submittedName>
</protein>
<dbReference type="InterPro" id="IPR036663">
    <property type="entry name" value="Fumarylacetoacetase_C_sf"/>
</dbReference>
<dbReference type="GO" id="GO:0018773">
    <property type="term" value="F:acetylpyruvate hydrolase activity"/>
    <property type="evidence" value="ECO:0007669"/>
    <property type="project" value="TreeGrafter"/>
</dbReference>
<evidence type="ECO:0000256" key="1">
    <source>
        <dbReference type="ARBA" id="ARBA00010715"/>
    </source>
</evidence>
<dbReference type="EMBL" id="AP022324">
    <property type="protein sequence ID" value="BBU43823.1"/>
    <property type="molecule type" value="Genomic_DNA"/>
</dbReference>
<name>A0A7U6M0P1_PSEPU</name>
<dbReference type="InterPro" id="IPR011234">
    <property type="entry name" value="Fumarylacetoacetase-like_C"/>
</dbReference>
<dbReference type="AlphaFoldDB" id="A0A7U6M0P1"/>
<keyword evidence="2" id="KW-0479">Metal-binding</keyword>
<dbReference type="Pfam" id="PF01557">
    <property type="entry name" value="FAA_hydrolase"/>
    <property type="match status" value="1"/>
</dbReference>
<keyword evidence="4" id="KW-0378">Hydrolase</keyword>
<feature type="domain" description="Fumarylacetoacetase-like C-terminal" evidence="3">
    <location>
        <begin position="59"/>
        <end position="256"/>
    </location>
</feature>
<gene>
    <name evidence="4" type="ORF">PPTS312_17380</name>
</gene>
<dbReference type="Gene3D" id="3.90.850.10">
    <property type="entry name" value="Fumarylacetoacetase-like, C-terminal domain"/>
    <property type="match status" value="1"/>
</dbReference>
<dbReference type="SUPFAM" id="SSF56529">
    <property type="entry name" value="FAH"/>
    <property type="match status" value="1"/>
</dbReference>
<comment type="similarity">
    <text evidence="1">Belongs to the hydratase/decarboxylase family.</text>
</comment>
<dbReference type="PANTHER" id="PTHR11820">
    <property type="entry name" value="ACYLPYRUVASE"/>
    <property type="match status" value="1"/>
</dbReference>
<dbReference type="GO" id="GO:0046872">
    <property type="term" value="F:metal ion binding"/>
    <property type="evidence" value="ECO:0007669"/>
    <property type="project" value="UniProtKB-KW"/>
</dbReference>
<evidence type="ECO:0000259" key="3">
    <source>
        <dbReference type="Pfam" id="PF01557"/>
    </source>
</evidence>
<proteinExistence type="inferred from homology"/>
<dbReference type="PANTHER" id="PTHR11820:SF90">
    <property type="entry name" value="FLUTATHIONE S-TRANSFERASE"/>
    <property type="match status" value="1"/>
</dbReference>
<evidence type="ECO:0000256" key="2">
    <source>
        <dbReference type="ARBA" id="ARBA00022723"/>
    </source>
</evidence>
<organism evidence="4 5">
    <name type="scientific">Pseudomonas putida</name>
    <name type="common">Arthrobacter siderocapsulatus</name>
    <dbReference type="NCBI Taxonomy" id="303"/>
    <lineage>
        <taxon>Bacteria</taxon>
        <taxon>Pseudomonadati</taxon>
        <taxon>Pseudomonadota</taxon>
        <taxon>Gammaproteobacteria</taxon>
        <taxon>Pseudomonadales</taxon>
        <taxon>Pseudomonadaceae</taxon>
        <taxon>Pseudomonas</taxon>
    </lineage>
</organism>
<accession>A0A7U6M0P1</accession>
<evidence type="ECO:0000313" key="4">
    <source>
        <dbReference type="EMBL" id="BBU43823.1"/>
    </source>
</evidence>
<sequence>MSTEKSNPSPLSSNFASQALATLATPARRIHPMSYLFNPPAIISLSIRGSDTRFPVGRVFCLGRNYPWPESYGPAPQEPVFFMKPASNVVEAQGELPFPPQTEEFCHEIELVVAIAKGGADIAPQEAMEHVFGFAAGLDLTRRDHQRKAKAEGLPWESAKVFEASAPMTAIAPASELPWPLPASLWLQVNGQERQRAHLSQQTWPVAEVISRLSRQLPLRPGDLIMTGSPPGVAPLNPGDTLHAGIDGIGELHMRVGPRPAGQAADAA</sequence>
<dbReference type="Proteomes" id="UP000464661">
    <property type="component" value="Chromosome"/>
</dbReference>